<keyword evidence="2" id="KW-1185">Reference proteome</keyword>
<evidence type="ECO:0000313" key="1">
    <source>
        <dbReference type="EMBL" id="EMZ34223.1"/>
    </source>
</evidence>
<dbReference type="STRING" id="1235802.C823_01139"/>
<name>N2B6U6_9FIRM</name>
<protein>
    <submittedName>
        <fullName evidence="1">Uncharacterized protein</fullName>
    </submittedName>
</protein>
<dbReference type="OrthoDB" id="6427at2"/>
<proteinExistence type="predicted"/>
<evidence type="ECO:0000313" key="2">
    <source>
        <dbReference type="Proteomes" id="UP000012589"/>
    </source>
</evidence>
<gene>
    <name evidence="1" type="ORF">C823_01139</name>
</gene>
<dbReference type="eggNOG" id="ENOG5033GW5">
    <property type="taxonomic scope" value="Bacteria"/>
</dbReference>
<dbReference type="AlphaFoldDB" id="N2B6U6"/>
<sequence>MYYKSNNAVLSQPYVWEIDAYKVKSIVTYAMNGLFERLENAFELTSGMKNGVIGYNSKKYEELEKIYSMAYTRINSLEKNYVEASAALCEIEKLKENWNGNGANSFSTKLIEKCREIVMQLAAEPFVCPTACGSIQFEYEKDNGDYLEFEIYEDRIEVFLDTLSDGEEEFNLQGISATDKMKQMVVDFYG</sequence>
<dbReference type="Proteomes" id="UP000012589">
    <property type="component" value="Unassembled WGS sequence"/>
</dbReference>
<reference evidence="1 2" key="1">
    <citation type="journal article" date="2014" name="Genome Announc.">
        <title>Draft genome sequences of the altered schaedler flora, a defined bacterial community from gnotobiotic mice.</title>
        <authorList>
            <person name="Wannemuehler M.J."/>
            <person name="Overstreet A.M."/>
            <person name="Ward D.V."/>
            <person name="Phillips G.J."/>
        </authorList>
    </citation>
    <scope>NUCLEOTIDE SEQUENCE [LARGE SCALE GENOMIC DNA]</scope>
    <source>
        <strain evidence="1 2">ASF492</strain>
    </source>
</reference>
<organism evidence="1 2">
    <name type="scientific">Eubacterium plexicaudatum ASF492</name>
    <dbReference type="NCBI Taxonomy" id="1235802"/>
    <lineage>
        <taxon>Bacteria</taxon>
        <taxon>Bacillati</taxon>
        <taxon>Bacillota</taxon>
        <taxon>Clostridia</taxon>
        <taxon>Eubacteriales</taxon>
        <taxon>Eubacteriaceae</taxon>
        <taxon>Eubacterium</taxon>
    </lineage>
</organism>
<dbReference type="HOGENOM" id="CLU_1426322_0_0_9"/>
<dbReference type="PATRIC" id="fig|1235802.3.peg.1220"/>
<accession>N2B6U6</accession>
<dbReference type="EMBL" id="AQFT01000037">
    <property type="protein sequence ID" value="EMZ34223.1"/>
    <property type="molecule type" value="Genomic_DNA"/>
</dbReference>
<comment type="caution">
    <text evidence="1">The sequence shown here is derived from an EMBL/GenBank/DDBJ whole genome shotgun (WGS) entry which is preliminary data.</text>
</comment>